<evidence type="ECO:0000313" key="5">
    <source>
        <dbReference type="EMBL" id="AEH61302.1"/>
    </source>
</evidence>
<dbReference type="PANTHER" id="PTHR30570:SF1">
    <property type="entry name" value="PHOSPHATE-BINDING PROTEIN PSTS"/>
    <property type="match status" value="1"/>
</dbReference>
<dbReference type="PANTHER" id="PTHR30570">
    <property type="entry name" value="PERIPLASMIC PHOSPHATE BINDING COMPONENT OF PHOSPHATE ABC TRANSPORTER"/>
    <property type="match status" value="1"/>
</dbReference>
<dbReference type="Pfam" id="PF12849">
    <property type="entry name" value="PBP_like_2"/>
    <property type="match status" value="1"/>
</dbReference>
<sequence precursor="true">MTKNFKIYAILSIMLIGIAFAGIGCLERPDDDRSITVRGSDTVLPLSQAEAEAYMDKYPDDRISVGGGGSGVGIAAMIDGEINIAMASREMRQSEIDSANRNNIYPIEHTIAWDGIAVVVHPENPVKELTFDQLRGIYNGSISNWEEVGGEDRRISAITRDSSSGTYAFFREVVLKNDEYRPDALAMSATGGIVQEVSQNRGAIGYVGYAYLDQRTHALSLDEGNGYVPPTAESIQSGDYSLARPLYYYTKGEPEGLTKDFLDFVLGPEGQDIVTEVGYFPAR</sequence>
<dbReference type="HOGENOM" id="CLU_026228_5_1_2"/>
<evidence type="ECO:0000256" key="2">
    <source>
        <dbReference type="ARBA" id="ARBA00022729"/>
    </source>
</evidence>
<dbReference type="Proteomes" id="UP000006622">
    <property type="component" value="Chromosome"/>
</dbReference>
<protein>
    <submittedName>
        <fullName evidence="5">Phosphate binding protein</fullName>
    </submittedName>
</protein>
<accession>F7XNU5</accession>
<keyword evidence="3" id="KW-1133">Transmembrane helix</keyword>
<keyword evidence="1" id="KW-0813">Transport</keyword>
<evidence type="ECO:0000256" key="1">
    <source>
        <dbReference type="ARBA" id="ARBA00022448"/>
    </source>
</evidence>
<dbReference type="KEGG" id="mzh:Mzhil_1462"/>
<feature type="domain" description="PBP" evidence="4">
    <location>
        <begin position="33"/>
        <end position="269"/>
    </location>
</feature>
<dbReference type="PROSITE" id="PS51257">
    <property type="entry name" value="PROKAR_LIPOPROTEIN"/>
    <property type="match status" value="1"/>
</dbReference>
<evidence type="ECO:0000259" key="4">
    <source>
        <dbReference type="Pfam" id="PF12849"/>
    </source>
</evidence>
<name>F7XNU5_METZD</name>
<dbReference type="InterPro" id="IPR024370">
    <property type="entry name" value="PBP_domain"/>
</dbReference>
<evidence type="ECO:0000313" key="6">
    <source>
        <dbReference type="Proteomes" id="UP000006622"/>
    </source>
</evidence>
<dbReference type="OrthoDB" id="53390at2157"/>
<dbReference type="GeneID" id="10823099"/>
<dbReference type="SUPFAM" id="SSF53850">
    <property type="entry name" value="Periplasmic binding protein-like II"/>
    <property type="match status" value="1"/>
</dbReference>
<keyword evidence="2" id="KW-0732">Signal</keyword>
<dbReference type="NCBIfam" id="TIGR02136">
    <property type="entry name" value="ptsS_2"/>
    <property type="match status" value="1"/>
</dbReference>
<keyword evidence="3" id="KW-0812">Transmembrane</keyword>
<keyword evidence="3" id="KW-0472">Membrane</keyword>
<dbReference type="InterPro" id="IPR011862">
    <property type="entry name" value="Phos-bd"/>
</dbReference>
<dbReference type="Gene3D" id="3.40.190.10">
    <property type="entry name" value="Periplasmic binding protein-like II"/>
    <property type="match status" value="2"/>
</dbReference>
<dbReference type="AlphaFoldDB" id="F7XNU5"/>
<keyword evidence="6" id="KW-1185">Reference proteome</keyword>
<organism evidence="5 6">
    <name type="scientific">Methanosalsum zhilinae (strain DSM 4017 / NBRC 107636 / OCM 62 / WeN5)</name>
    <name type="common">Methanohalophilus zhilinae</name>
    <dbReference type="NCBI Taxonomy" id="679901"/>
    <lineage>
        <taxon>Archaea</taxon>
        <taxon>Methanobacteriati</taxon>
        <taxon>Methanobacteriota</taxon>
        <taxon>Stenosarchaea group</taxon>
        <taxon>Methanomicrobia</taxon>
        <taxon>Methanosarcinales</taxon>
        <taxon>Methanosarcinaceae</taxon>
        <taxon>Methanosalsum</taxon>
    </lineage>
</organism>
<dbReference type="RefSeq" id="WP_013898739.1">
    <property type="nucleotide sequence ID" value="NC_015676.1"/>
</dbReference>
<evidence type="ECO:0000256" key="3">
    <source>
        <dbReference type="SAM" id="Phobius"/>
    </source>
</evidence>
<dbReference type="CDD" id="cd13653">
    <property type="entry name" value="PBP2_phosphate_like_1"/>
    <property type="match status" value="1"/>
</dbReference>
<gene>
    <name evidence="5" type="ordered locus">Mzhil_1462</name>
</gene>
<feature type="transmembrane region" description="Helical" evidence="3">
    <location>
        <begin position="7"/>
        <end position="24"/>
    </location>
</feature>
<dbReference type="InterPro" id="IPR050811">
    <property type="entry name" value="Phosphate_ABC_transporter"/>
</dbReference>
<dbReference type="EMBL" id="CP002101">
    <property type="protein sequence ID" value="AEH61302.1"/>
    <property type="molecule type" value="Genomic_DNA"/>
</dbReference>
<reference evidence="5 6" key="1">
    <citation type="submission" date="2010-07" db="EMBL/GenBank/DDBJ databases">
        <title>The complete genome of Methanosalsum zhilinae DSM 4017.</title>
        <authorList>
            <consortium name="US DOE Joint Genome Institute (JGI-PGF)"/>
            <person name="Lucas S."/>
            <person name="Copeland A."/>
            <person name="Lapidus A."/>
            <person name="Glavina del Rio T."/>
            <person name="Dalin E."/>
            <person name="Tice H."/>
            <person name="Bruce D."/>
            <person name="Goodwin L."/>
            <person name="Pitluck S."/>
            <person name="Kyrpides N."/>
            <person name="Mavromatis K."/>
            <person name="Ovchinnikova G."/>
            <person name="Daligault H."/>
            <person name="Detter J.C."/>
            <person name="Han C."/>
            <person name="Tapia R."/>
            <person name="Larimer F."/>
            <person name="Land M."/>
            <person name="Hauser L."/>
            <person name="Markowitz V."/>
            <person name="Cheng J.-F."/>
            <person name="Hugenholtz P."/>
            <person name="Woyke T."/>
            <person name="Wu D."/>
            <person name="Spring S."/>
            <person name="Schueler E."/>
            <person name="Brambilla E."/>
            <person name="Klenk H.-P."/>
            <person name="Eisen J.A."/>
        </authorList>
    </citation>
    <scope>NUCLEOTIDE SEQUENCE [LARGE SCALE GENOMIC DNA]</scope>
    <source>
        <strain evidence="6">DSM 4017 / NBRC 107636 / OCM 62 / WeN5</strain>
    </source>
</reference>
<proteinExistence type="predicted"/>
<dbReference type="GO" id="GO:0042301">
    <property type="term" value="F:phosphate ion binding"/>
    <property type="evidence" value="ECO:0007669"/>
    <property type="project" value="InterPro"/>
</dbReference>
<dbReference type="STRING" id="679901.Mzhil_1462"/>